<evidence type="ECO:0000313" key="9">
    <source>
        <dbReference type="Proteomes" id="UP001595818"/>
    </source>
</evidence>
<dbReference type="PANTHER" id="PTHR11819:SF195">
    <property type="entry name" value="SODIUM_GLUCOSE COTRANSPORTER 4"/>
    <property type="match status" value="1"/>
</dbReference>
<dbReference type="PROSITE" id="PS50283">
    <property type="entry name" value="NA_SOLUT_SYMP_3"/>
    <property type="match status" value="1"/>
</dbReference>
<feature type="transmembrane region" description="Helical" evidence="7">
    <location>
        <begin position="377"/>
        <end position="397"/>
    </location>
</feature>
<organism evidence="8 9">
    <name type="scientific">Negadavirga shengliensis</name>
    <dbReference type="NCBI Taxonomy" id="1389218"/>
    <lineage>
        <taxon>Bacteria</taxon>
        <taxon>Pseudomonadati</taxon>
        <taxon>Bacteroidota</taxon>
        <taxon>Cytophagia</taxon>
        <taxon>Cytophagales</taxon>
        <taxon>Cyclobacteriaceae</taxon>
        <taxon>Negadavirga</taxon>
    </lineage>
</organism>
<feature type="transmembrane region" description="Helical" evidence="7">
    <location>
        <begin position="409"/>
        <end position="428"/>
    </location>
</feature>
<evidence type="ECO:0000256" key="4">
    <source>
        <dbReference type="ARBA" id="ARBA00022989"/>
    </source>
</evidence>
<dbReference type="RefSeq" id="WP_377065378.1">
    <property type="nucleotide sequence ID" value="NZ_JBHSJJ010000007.1"/>
</dbReference>
<feature type="transmembrane region" description="Helical" evidence="7">
    <location>
        <begin position="6"/>
        <end position="22"/>
    </location>
</feature>
<dbReference type="InterPro" id="IPR018212">
    <property type="entry name" value="Na/solute_symporter_CS"/>
</dbReference>
<proteinExistence type="inferred from homology"/>
<feature type="transmembrane region" description="Helical" evidence="7">
    <location>
        <begin position="435"/>
        <end position="454"/>
    </location>
</feature>
<evidence type="ECO:0000256" key="5">
    <source>
        <dbReference type="ARBA" id="ARBA00023136"/>
    </source>
</evidence>
<sequence>MLTVITFVGFTLFVAFFSWYKLRKDDVSSREGYFLGGRTLTGGVIAGSMILTNISTEHLIGMNGSAYKNGMIIIAWEVTSAIALVIAALYFLPIYLRMGLTTIPQYLERRYDNTTKTLVAFLLMVSFVVTLLPIVLYTGAINLESVFKVSEVLQVSRGEGIWLTVITIGVIGSVYAIFGGLKAVAFSDSINAIGLVIGGLMVPVFALWDIGDGNLLLGMRKVYEYAPEKFNVIGEEDSVLPFSTLFTGLMINQLYFWGMNQTIIQRAFGAKNMAEAQKGLLFTGIFKILIPLIIVLPGIIAFYYFGDQFYDDQDFIYPVLLSRVLPLGLTGFFAAVVLGAILSTFNSVLNSAATIFSLDIYKKFTRSVPSDRKLVRVGRLSSVVLAITAILIAPLVGNAPEGLYQLMQQLNGIFFIPIASILVAGFFIPKISATGAKVGLITGLSFYLLTSFVLEVNLHFIHIWGIEFLLNLGLMYMVSLKYPSTSSFLSHTKSPLDMKEWKYAKPLSLVLCLITLLIYYWLGR</sequence>
<keyword evidence="5 7" id="KW-0472">Membrane</keyword>
<feature type="transmembrane region" description="Helical" evidence="7">
    <location>
        <begin position="34"/>
        <end position="54"/>
    </location>
</feature>
<feature type="transmembrane region" description="Helical" evidence="7">
    <location>
        <begin position="279"/>
        <end position="305"/>
    </location>
</feature>
<comment type="caution">
    <text evidence="8">The sequence shown here is derived from an EMBL/GenBank/DDBJ whole genome shotgun (WGS) entry which is preliminary data.</text>
</comment>
<comment type="similarity">
    <text evidence="2 6">Belongs to the sodium:solute symporter (SSF) (TC 2.A.21) family.</text>
</comment>
<keyword evidence="3 7" id="KW-0812">Transmembrane</keyword>
<protein>
    <submittedName>
        <fullName evidence="8">Solute:sodium symporter family transporter</fullName>
    </submittedName>
</protein>
<evidence type="ECO:0000256" key="3">
    <source>
        <dbReference type="ARBA" id="ARBA00022692"/>
    </source>
</evidence>
<feature type="transmembrane region" description="Helical" evidence="7">
    <location>
        <begin position="117"/>
        <end position="140"/>
    </location>
</feature>
<keyword evidence="4 7" id="KW-1133">Transmembrane helix</keyword>
<name>A0ABV9T2Y4_9BACT</name>
<evidence type="ECO:0000256" key="7">
    <source>
        <dbReference type="SAM" id="Phobius"/>
    </source>
</evidence>
<feature type="transmembrane region" description="Helical" evidence="7">
    <location>
        <begin position="503"/>
        <end position="522"/>
    </location>
</feature>
<accession>A0ABV9T2Y4</accession>
<evidence type="ECO:0000256" key="6">
    <source>
        <dbReference type="RuleBase" id="RU362091"/>
    </source>
</evidence>
<comment type="subcellular location">
    <subcellularLocation>
        <location evidence="1">Membrane</location>
        <topology evidence="1">Multi-pass membrane protein</topology>
    </subcellularLocation>
</comment>
<feature type="transmembrane region" description="Helical" evidence="7">
    <location>
        <begin position="239"/>
        <end position="258"/>
    </location>
</feature>
<dbReference type="PANTHER" id="PTHR11819">
    <property type="entry name" value="SOLUTE CARRIER FAMILY 5"/>
    <property type="match status" value="1"/>
</dbReference>
<dbReference type="Gene3D" id="1.20.1730.10">
    <property type="entry name" value="Sodium/glucose cotransporter"/>
    <property type="match status" value="1"/>
</dbReference>
<dbReference type="Proteomes" id="UP001595818">
    <property type="component" value="Unassembled WGS sequence"/>
</dbReference>
<evidence type="ECO:0000256" key="1">
    <source>
        <dbReference type="ARBA" id="ARBA00004141"/>
    </source>
</evidence>
<dbReference type="PROSITE" id="PS00456">
    <property type="entry name" value="NA_SOLUT_SYMP_1"/>
    <property type="match status" value="1"/>
</dbReference>
<gene>
    <name evidence="8" type="ORF">ACFPFU_13970</name>
</gene>
<dbReference type="EMBL" id="JBHSJJ010000007">
    <property type="protein sequence ID" value="MFC4872798.1"/>
    <property type="molecule type" value="Genomic_DNA"/>
</dbReference>
<feature type="transmembrane region" description="Helical" evidence="7">
    <location>
        <begin position="325"/>
        <end position="356"/>
    </location>
</feature>
<dbReference type="InterPro" id="IPR001734">
    <property type="entry name" value="Na/solute_symporter"/>
</dbReference>
<dbReference type="NCBIfam" id="TIGR00813">
    <property type="entry name" value="sss"/>
    <property type="match status" value="1"/>
</dbReference>
<dbReference type="NCBIfam" id="NF007790">
    <property type="entry name" value="PRK10484.1"/>
    <property type="match status" value="1"/>
</dbReference>
<feature type="transmembrane region" description="Helical" evidence="7">
    <location>
        <begin position="74"/>
        <end position="96"/>
    </location>
</feature>
<evidence type="ECO:0000313" key="8">
    <source>
        <dbReference type="EMBL" id="MFC4872798.1"/>
    </source>
</evidence>
<evidence type="ECO:0000256" key="2">
    <source>
        <dbReference type="ARBA" id="ARBA00006434"/>
    </source>
</evidence>
<feature type="transmembrane region" description="Helical" evidence="7">
    <location>
        <begin position="460"/>
        <end position="482"/>
    </location>
</feature>
<feature type="transmembrane region" description="Helical" evidence="7">
    <location>
        <begin position="190"/>
        <end position="208"/>
    </location>
</feature>
<dbReference type="Pfam" id="PF00474">
    <property type="entry name" value="SSF"/>
    <property type="match status" value="1"/>
</dbReference>
<keyword evidence="9" id="KW-1185">Reference proteome</keyword>
<dbReference type="CDD" id="cd10328">
    <property type="entry name" value="SLC5sbd_YidK"/>
    <property type="match status" value="1"/>
</dbReference>
<dbReference type="InterPro" id="IPR038377">
    <property type="entry name" value="Na/Glc_symporter_sf"/>
</dbReference>
<reference evidence="9" key="1">
    <citation type="journal article" date="2019" name="Int. J. Syst. Evol. Microbiol.">
        <title>The Global Catalogue of Microorganisms (GCM) 10K type strain sequencing project: providing services to taxonomists for standard genome sequencing and annotation.</title>
        <authorList>
            <consortium name="The Broad Institute Genomics Platform"/>
            <consortium name="The Broad Institute Genome Sequencing Center for Infectious Disease"/>
            <person name="Wu L."/>
            <person name="Ma J."/>
        </authorList>
    </citation>
    <scope>NUCLEOTIDE SEQUENCE [LARGE SCALE GENOMIC DNA]</scope>
    <source>
        <strain evidence="9">CGMCC 4.7466</strain>
    </source>
</reference>
<feature type="transmembrane region" description="Helical" evidence="7">
    <location>
        <begin position="160"/>
        <end position="178"/>
    </location>
</feature>